<sequence>MATFIKMTQDGRKVEVIGLAVTLDGKPESMDVTDILTHPRMVQIRSCAPEATHVAGRISLTRDEAEKAKAALYENQAQFTSDPRYAQARFQAAINSKAWQEGIE</sequence>
<evidence type="ECO:0000313" key="1">
    <source>
        <dbReference type="EMBL" id="MCJ2177802.1"/>
    </source>
</evidence>
<reference evidence="1" key="1">
    <citation type="submission" date="2022-03" db="EMBL/GenBank/DDBJ databases">
        <title>Identification of a novel bacterium isolated from mangrove sediments.</title>
        <authorList>
            <person name="Pan X."/>
        </authorList>
    </citation>
    <scope>NUCLEOTIDE SEQUENCE</scope>
    <source>
        <strain evidence="1">B2580</strain>
    </source>
</reference>
<proteinExistence type="predicted"/>
<comment type="caution">
    <text evidence="1">The sequence shown here is derived from an EMBL/GenBank/DDBJ whole genome shotgun (WGS) entry which is preliminary data.</text>
</comment>
<keyword evidence="2" id="KW-1185">Reference proteome</keyword>
<name>A0ABT0AYC2_9SPHN</name>
<accession>A0ABT0AYC2</accession>
<dbReference type="RefSeq" id="WP_243991200.1">
    <property type="nucleotide sequence ID" value="NZ_JALHLE010000005.1"/>
</dbReference>
<gene>
    <name evidence="1" type="ORF">MTR64_04450</name>
</gene>
<evidence type="ECO:0000313" key="2">
    <source>
        <dbReference type="Proteomes" id="UP001162880"/>
    </source>
</evidence>
<dbReference type="EMBL" id="JALHLE010000005">
    <property type="protein sequence ID" value="MCJ2177802.1"/>
    <property type="molecule type" value="Genomic_DNA"/>
</dbReference>
<dbReference type="Proteomes" id="UP001162880">
    <property type="component" value="Unassembled WGS sequence"/>
</dbReference>
<organism evidence="1 2">
    <name type="scientific">Novosphingobium album</name>
    <name type="common">ex Hu et al. 2023</name>
    <dbReference type="NCBI Taxonomy" id="2930093"/>
    <lineage>
        <taxon>Bacteria</taxon>
        <taxon>Pseudomonadati</taxon>
        <taxon>Pseudomonadota</taxon>
        <taxon>Alphaproteobacteria</taxon>
        <taxon>Sphingomonadales</taxon>
        <taxon>Sphingomonadaceae</taxon>
        <taxon>Novosphingobium</taxon>
    </lineage>
</organism>
<protein>
    <submittedName>
        <fullName evidence="1">Uncharacterized protein</fullName>
    </submittedName>
</protein>